<dbReference type="InterPro" id="IPR027417">
    <property type="entry name" value="P-loop_NTPase"/>
</dbReference>
<dbReference type="EC" id="2.7.1.24" evidence="8 9"/>
<dbReference type="AlphaFoldDB" id="E3J1T1"/>
<reference evidence="10 11" key="1">
    <citation type="submission" date="2010-10" db="EMBL/GenBank/DDBJ databases">
        <title>Complete sequence of Frankia sp. EuI1c.</title>
        <authorList>
            <consortium name="US DOE Joint Genome Institute"/>
            <person name="Lucas S."/>
            <person name="Copeland A."/>
            <person name="Lapidus A."/>
            <person name="Cheng J.-F."/>
            <person name="Bruce D."/>
            <person name="Goodwin L."/>
            <person name="Pitluck S."/>
            <person name="Chertkov O."/>
            <person name="Detter J.C."/>
            <person name="Han C."/>
            <person name="Tapia R."/>
            <person name="Land M."/>
            <person name="Hauser L."/>
            <person name="Jeffries C."/>
            <person name="Kyrpides N."/>
            <person name="Ivanova N."/>
            <person name="Mikhailova N."/>
            <person name="Beauchemin N."/>
            <person name="Sen A."/>
            <person name="Sur S.A."/>
            <person name="Gtari M."/>
            <person name="Wall L."/>
            <person name="Tisa L."/>
            <person name="Woyke T."/>
        </authorList>
    </citation>
    <scope>NUCLEOTIDE SEQUENCE [LARGE SCALE GENOMIC DNA]</scope>
    <source>
        <strain evidence="11">DSM 45817 / CECT 9037 / EuI1c</strain>
    </source>
</reference>
<comment type="similarity">
    <text evidence="1 8">Belongs to the CoaE family.</text>
</comment>
<comment type="subcellular location">
    <subcellularLocation>
        <location evidence="8">Cytoplasm</location>
    </subcellularLocation>
</comment>
<keyword evidence="11" id="KW-1185">Reference proteome</keyword>
<sequence length="197" mass="20541">MGLTGGIGSGKSAVSSRLAEHGAIVIDADKLAREVVAPGTPGLAAVAEAFGPGILRPDGSLDREQLGKIVFADPVARRRLEGITHPLIRDETARQFSAPPAGAVVVHDIPLLVEAGMAKGYDAVVVVEAPRALRLERLAARGLPRDQAEARMANQASDEDRRAVADVLLDNSGSLAELHAQVDALWRDLVARGDAAG</sequence>
<dbReference type="InParanoid" id="E3J1T1"/>
<keyword evidence="4 8" id="KW-0547">Nucleotide-binding</keyword>
<dbReference type="NCBIfam" id="NF002879">
    <property type="entry name" value="PRK03333.1"/>
    <property type="match status" value="1"/>
</dbReference>
<feature type="binding site" evidence="8">
    <location>
        <begin position="8"/>
        <end position="13"/>
    </location>
    <ligand>
        <name>ATP</name>
        <dbReference type="ChEBI" id="CHEBI:30616"/>
    </ligand>
</feature>
<dbReference type="UniPathway" id="UPA00241">
    <property type="reaction ID" value="UER00356"/>
</dbReference>
<comment type="catalytic activity">
    <reaction evidence="8">
        <text>3'-dephospho-CoA + ATP = ADP + CoA + H(+)</text>
        <dbReference type="Rhea" id="RHEA:18245"/>
        <dbReference type="ChEBI" id="CHEBI:15378"/>
        <dbReference type="ChEBI" id="CHEBI:30616"/>
        <dbReference type="ChEBI" id="CHEBI:57287"/>
        <dbReference type="ChEBI" id="CHEBI:57328"/>
        <dbReference type="ChEBI" id="CHEBI:456216"/>
        <dbReference type="EC" id="2.7.1.24"/>
    </reaction>
</comment>
<comment type="function">
    <text evidence="8">Catalyzes the phosphorylation of the 3'-hydroxyl group of dephosphocoenzyme A to form coenzyme A.</text>
</comment>
<dbReference type="Proteomes" id="UP000002484">
    <property type="component" value="Chromosome"/>
</dbReference>
<organism evidence="10 11">
    <name type="scientific">Pseudofrankia inefficax (strain DSM 45817 / CECT 9037 / DDB 130130 / EuI1c)</name>
    <name type="common">Frankia inefficax</name>
    <dbReference type="NCBI Taxonomy" id="298654"/>
    <lineage>
        <taxon>Bacteria</taxon>
        <taxon>Bacillati</taxon>
        <taxon>Actinomycetota</taxon>
        <taxon>Actinomycetes</taxon>
        <taxon>Frankiales</taxon>
        <taxon>Frankiaceae</taxon>
        <taxon>Pseudofrankia</taxon>
    </lineage>
</organism>
<dbReference type="Gene3D" id="3.40.50.300">
    <property type="entry name" value="P-loop containing nucleotide triphosphate hydrolases"/>
    <property type="match status" value="1"/>
</dbReference>
<dbReference type="STRING" id="298654.FraEuI1c_4899"/>
<evidence type="ECO:0000256" key="3">
    <source>
        <dbReference type="ARBA" id="ARBA00022679"/>
    </source>
</evidence>
<gene>
    <name evidence="8" type="primary">coaE</name>
    <name evidence="10" type="ordered locus">FraEuI1c_4899</name>
</gene>
<evidence type="ECO:0000256" key="9">
    <source>
        <dbReference type="NCBIfam" id="TIGR00152"/>
    </source>
</evidence>
<dbReference type="PROSITE" id="PS51219">
    <property type="entry name" value="DPCK"/>
    <property type="match status" value="1"/>
</dbReference>
<evidence type="ECO:0000256" key="1">
    <source>
        <dbReference type="ARBA" id="ARBA00009018"/>
    </source>
</evidence>
<keyword evidence="6 8" id="KW-0067">ATP-binding</keyword>
<keyword evidence="7 8" id="KW-0173">Coenzyme A biosynthesis</keyword>
<evidence type="ECO:0000256" key="5">
    <source>
        <dbReference type="ARBA" id="ARBA00022777"/>
    </source>
</evidence>
<dbReference type="CDD" id="cd02022">
    <property type="entry name" value="DPCK"/>
    <property type="match status" value="1"/>
</dbReference>
<dbReference type="PANTHER" id="PTHR10695:SF46">
    <property type="entry name" value="BIFUNCTIONAL COENZYME A SYNTHASE-RELATED"/>
    <property type="match status" value="1"/>
</dbReference>
<proteinExistence type="inferred from homology"/>
<keyword evidence="3 8" id="KW-0808">Transferase</keyword>
<dbReference type="GO" id="GO:0015937">
    <property type="term" value="P:coenzyme A biosynthetic process"/>
    <property type="evidence" value="ECO:0007669"/>
    <property type="project" value="UniProtKB-UniRule"/>
</dbReference>
<dbReference type="PANTHER" id="PTHR10695">
    <property type="entry name" value="DEPHOSPHO-COA KINASE-RELATED"/>
    <property type="match status" value="1"/>
</dbReference>
<evidence type="ECO:0000256" key="7">
    <source>
        <dbReference type="ARBA" id="ARBA00022993"/>
    </source>
</evidence>
<evidence type="ECO:0000256" key="2">
    <source>
        <dbReference type="ARBA" id="ARBA00022490"/>
    </source>
</evidence>
<protein>
    <recommendedName>
        <fullName evidence="8 9">Dephospho-CoA kinase</fullName>
        <ecNumber evidence="8 9">2.7.1.24</ecNumber>
    </recommendedName>
    <alternativeName>
        <fullName evidence="8">Dephosphocoenzyme A kinase</fullName>
    </alternativeName>
</protein>
<dbReference type="eggNOG" id="COG0237">
    <property type="taxonomic scope" value="Bacteria"/>
</dbReference>
<dbReference type="Pfam" id="PF01121">
    <property type="entry name" value="CoaE"/>
    <property type="match status" value="1"/>
</dbReference>
<dbReference type="RefSeq" id="WP_013426007.1">
    <property type="nucleotide sequence ID" value="NC_014666.1"/>
</dbReference>
<dbReference type="EMBL" id="CP002299">
    <property type="protein sequence ID" value="ADP82889.1"/>
    <property type="molecule type" value="Genomic_DNA"/>
</dbReference>
<keyword evidence="5 8" id="KW-0418">Kinase</keyword>
<evidence type="ECO:0000313" key="10">
    <source>
        <dbReference type="EMBL" id="ADP82889.1"/>
    </source>
</evidence>
<comment type="pathway">
    <text evidence="8">Cofactor biosynthesis; coenzyme A biosynthesis; CoA from (R)-pantothenate: step 5/5.</text>
</comment>
<dbReference type="OrthoDB" id="9812943at2"/>
<evidence type="ECO:0000256" key="8">
    <source>
        <dbReference type="HAMAP-Rule" id="MF_00376"/>
    </source>
</evidence>
<dbReference type="GO" id="GO:0005524">
    <property type="term" value="F:ATP binding"/>
    <property type="evidence" value="ECO:0007669"/>
    <property type="project" value="UniProtKB-UniRule"/>
</dbReference>
<keyword evidence="2 8" id="KW-0963">Cytoplasm</keyword>
<accession>E3J1T1</accession>
<evidence type="ECO:0000313" key="11">
    <source>
        <dbReference type="Proteomes" id="UP000002484"/>
    </source>
</evidence>
<name>E3J1T1_PSEI1</name>
<dbReference type="GO" id="GO:0004140">
    <property type="term" value="F:dephospho-CoA kinase activity"/>
    <property type="evidence" value="ECO:0007669"/>
    <property type="project" value="UniProtKB-UniRule"/>
</dbReference>
<dbReference type="NCBIfam" id="TIGR00152">
    <property type="entry name" value="dephospho-CoA kinase"/>
    <property type="match status" value="1"/>
</dbReference>
<dbReference type="SUPFAM" id="SSF52540">
    <property type="entry name" value="P-loop containing nucleoside triphosphate hydrolases"/>
    <property type="match status" value="1"/>
</dbReference>
<dbReference type="HAMAP" id="MF_00376">
    <property type="entry name" value="Dephospho_CoA_kinase"/>
    <property type="match status" value="1"/>
</dbReference>
<dbReference type="InterPro" id="IPR001977">
    <property type="entry name" value="Depp_CoAkinase"/>
</dbReference>
<dbReference type="GO" id="GO:0005737">
    <property type="term" value="C:cytoplasm"/>
    <property type="evidence" value="ECO:0007669"/>
    <property type="project" value="UniProtKB-SubCell"/>
</dbReference>
<dbReference type="HOGENOM" id="CLU_057180_1_1_11"/>
<dbReference type="KEGG" id="fri:FraEuI1c_4899"/>
<evidence type="ECO:0000256" key="6">
    <source>
        <dbReference type="ARBA" id="ARBA00022840"/>
    </source>
</evidence>
<dbReference type="FunFam" id="3.40.50.300:FF:000991">
    <property type="entry name" value="Dephospho-CoA kinase"/>
    <property type="match status" value="1"/>
</dbReference>
<evidence type="ECO:0000256" key="4">
    <source>
        <dbReference type="ARBA" id="ARBA00022741"/>
    </source>
</evidence>